<protein>
    <submittedName>
        <fullName evidence="12">Molybdenum ABC transporter ATP-binding protein</fullName>
    </submittedName>
</protein>
<keyword evidence="6 12" id="KW-0067">ATP-binding</keyword>
<feature type="domain" description="Mop" evidence="11">
    <location>
        <begin position="300"/>
        <end position="370"/>
    </location>
</feature>
<dbReference type="SMART" id="SM00382">
    <property type="entry name" value="AAA"/>
    <property type="match status" value="1"/>
</dbReference>
<keyword evidence="4" id="KW-0997">Cell inner membrane</keyword>
<evidence type="ECO:0000259" key="11">
    <source>
        <dbReference type="PROSITE" id="PS51866"/>
    </source>
</evidence>
<dbReference type="PANTHER" id="PTHR43514:SF4">
    <property type="entry name" value="ABC TRANSPORTER I FAMILY MEMBER 10"/>
    <property type="match status" value="1"/>
</dbReference>
<dbReference type="InterPro" id="IPR004606">
    <property type="entry name" value="Mop_domain"/>
</dbReference>
<dbReference type="InterPro" id="IPR017871">
    <property type="entry name" value="ABC_transporter-like_CS"/>
</dbReference>
<dbReference type="Pfam" id="PF03459">
    <property type="entry name" value="TOBE"/>
    <property type="match status" value="1"/>
</dbReference>
<evidence type="ECO:0000256" key="4">
    <source>
        <dbReference type="ARBA" id="ARBA00022519"/>
    </source>
</evidence>
<proteinExistence type="predicted"/>
<dbReference type="InterPro" id="IPR050334">
    <property type="entry name" value="Molybdenum_import_ModC"/>
</dbReference>
<dbReference type="PROSITE" id="PS00211">
    <property type="entry name" value="ABC_TRANSPORTER_1"/>
    <property type="match status" value="1"/>
</dbReference>
<keyword evidence="5" id="KW-0547">Nucleotide-binding</keyword>
<dbReference type="OrthoDB" id="9802264at2"/>
<dbReference type="GO" id="GO:0140359">
    <property type="term" value="F:ABC-type transporter activity"/>
    <property type="evidence" value="ECO:0007669"/>
    <property type="project" value="InterPro"/>
</dbReference>
<keyword evidence="13" id="KW-1185">Reference proteome</keyword>
<dbReference type="RefSeq" id="WP_066099675.1">
    <property type="nucleotide sequence ID" value="NZ_CP016027.1"/>
</dbReference>
<dbReference type="InterPro" id="IPR011868">
    <property type="entry name" value="ModC_ABC_ATP-bd"/>
</dbReference>
<dbReference type="InterPro" id="IPR008995">
    <property type="entry name" value="Mo/tungstate-bd_C_term_dom"/>
</dbReference>
<dbReference type="NCBIfam" id="TIGR02142">
    <property type="entry name" value="modC_ABC"/>
    <property type="match status" value="1"/>
</dbReference>
<dbReference type="Pfam" id="PF00005">
    <property type="entry name" value="ABC_tran"/>
    <property type="match status" value="1"/>
</dbReference>
<keyword evidence="2" id="KW-1003">Cell membrane</keyword>
<dbReference type="AlphaFoldDB" id="A0A191ZH99"/>
<dbReference type="InterPro" id="IPR005116">
    <property type="entry name" value="Transp-assoc_OB_typ1"/>
</dbReference>
<name>A0A191ZH99_9GAMM</name>
<evidence type="ECO:0000256" key="1">
    <source>
        <dbReference type="ARBA" id="ARBA00022448"/>
    </source>
</evidence>
<keyword evidence="8" id="KW-0472">Membrane</keyword>
<sequence length="370" mass="40528">MFQGHLQLSLPHFTLDSTPFAFDSSGVTVLFGRSGSGKSTFLRALAGLDRRTQGSLRFGDEVWQAGRKALPVERRDIGFVFQSAALLPHRNVRGNLDYAARRVPKDRQHGPAFAEIVERVGIADLLDRPTEFLSGGERQRVAIARALLMRPRLLMMDEPLSALDWQAKNDLLGLIANVIAEYRIPTLYITHAPVEVERLADRVVFMADGRIASIETLAEATHRVDSPLFTEEGPVSVLHGTLGPREVDGLAPFRAREKDAFTFWIGAPDSARAMVAATPVDTRLRVLARDVAIACQRQEGISMLNQLPCRITAISHEGDGAQPGRSVVFLALADGQSLLAELSHRSVENLSLKVDQTVFALIKTAALLDA</sequence>
<keyword evidence="3 9" id="KW-0500">Molybdenum</keyword>
<dbReference type="GO" id="GO:0005524">
    <property type="term" value="F:ATP binding"/>
    <property type="evidence" value="ECO:0007669"/>
    <property type="project" value="UniProtKB-KW"/>
</dbReference>
<dbReference type="InterPro" id="IPR003439">
    <property type="entry name" value="ABC_transporter-like_ATP-bd"/>
</dbReference>
<evidence type="ECO:0000256" key="5">
    <source>
        <dbReference type="ARBA" id="ARBA00022741"/>
    </source>
</evidence>
<evidence type="ECO:0000313" key="12">
    <source>
        <dbReference type="EMBL" id="ANJ67227.1"/>
    </source>
</evidence>
<evidence type="ECO:0000256" key="6">
    <source>
        <dbReference type="ARBA" id="ARBA00022840"/>
    </source>
</evidence>
<dbReference type="PROSITE" id="PS51866">
    <property type="entry name" value="MOP"/>
    <property type="match status" value="1"/>
</dbReference>
<evidence type="ECO:0000256" key="8">
    <source>
        <dbReference type="ARBA" id="ARBA00023136"/>
    </source>
</evidence>
<evidence type="ECO:0000256" key="2">
    <source>
        <dbReference type="ARBA" id="ARBA00022475"/>
    </source>
</evidence>
<dbReference type="SUPFAM" id="SSF52540">
    <property type="entry name" value="P-loop containing nucleoside triphosphate hydrolases"/>
    <property type="match status" value="1"/>
</dbReference>
<dbReference type="GO" id="GO:0016887">
    <property type="term" value="F:ATP hydrolysis activity"/>
    <property type="evidence" value="ECO:0007669"/>
    <property type="project" value="InterPro"/>
</dbReference>
<dbReference type="KEGG" id="haz:A9404_07370"/>
<dbReference type="InterPro" id="IPR003593">
    <property type="entry name" value="AAA+_ATPase"/>
</dbReference>
<dbReference type="GO" id="GO:0015098">
    <property type="term" value="F:molybdate ion transmembrane transporter activity"/>
    <property type="evidence" value="ECO:0007669"/>
    <property type="project" value="InterPro"/>
</dbReference>
<accession>A0A191ZH99</accession>
<dbReference type="PANTHER" id="PTHR43514">
    <property type="entry name" value="ABC TRANSPORTER I FAMILY MEMBER 10"/>
    <property type="match status" value="1"/>
</dbReference>
<evidence type="ECO:0000313" key="13">
    <source>
        <dbReference type="Proteomes" id="UP000078596"/>
    </source>
</evidence>
<dbReference type="InterPro" id="IPR027417">
    <property type="entry name" value="P-loop_NTPase"/>
</dbReference>
<dbReference type="Gene3D" id="2.40.50.100">
    <property type="match status" value="1"/>
</dbReference>
<gene>
    <name evidence="12" type="ORF">A9404_07370</name>
</gene>
<evidence type="ECO:0000256" key="3">
    <source>
        <dbReference type="ARBA" id="ARBA00022505"/>
    </source>
</evidence>
<keyword evidence="1" id="KW-0813">Transport</keyword>
<dbReference type="GO" id="GO:0016020">
    <property type="term" value="C:membrane"/>
    <property type="evidence" value="ECO:0007669"/>
    <property type="project" value="InterPro"/>
</dbReference>
<dbReference type="PROSITE" id="PS50893">
    <property type="entry name" value="ABC_TRANSPORTER_2"/>
    <property type="match status" value="1"/>
</dbReference>
<dbReference type="STRING" id="1860122.A9404_07370"/>
<evidence type="ECO:0000259" key="10">
    <source>
        <dbReference type="PROSITE" id="PS50893"/>
    </source>
</evidence>
<dbReference type="Gene3D" id="3.40.50.300">
    <property type="entry name" value="P-loop containing nucleotide triphosphate hydrolases"/>
    <property type="match status" value="1"/>
</dbReference>
<keyword evidence="7" id="KW-1278">Translocase</keyword>
<dbReference type="SUPFAM" id="SSF50331">
    <property type="entry name" value="MOP-like"/>
    <property type="match status" value="1"/>
</dbReference>
<reference evidence="12 13" key="1">
    <citation type="submission" date="2016-06" db="EMBL/GenBank/DDBJ databases">
        <title>Insight into the functional genes involving in sulfur oxidation in Pearl River water.</title>
        <authorList>
            <person name="Luo J."/>
            <person name="Tan X."/>
            <person name="Lin W."/>
        </authorList>
    </citation>
    <scope>NUCLEOTIDE SEQUENCE [LARGE SCALE GENOMIC DNA]</scope>
    <source>
        <strain evidence="12 13">LS2</strain>
    </source>
</reference>
<dbReference type="EMBL" id="CP016027">
    <property type="protein sequence ID" value="ANJ67227.1"/>
    <property type="molecule type" value="Genomic_DNA"/>
</dbReference>
<feature type="domain" description="ABC transporter" evidence="10">
    <location>
        <begin position="6"/>
        <end position="233"/>
    </location>
</feature>
<evidence type="ECO:0000256" key="9">
    <source>
        <dbReference type="PROSITE-ProRule" id="PRU01213"/>
    </source>
</evidence>
<evidence type="ECO:0000256" key="7">
    <source>
        <dbReference type="ARBA" id="ARBA00022967"/>
    </source>
</evidence>
<organism evidence="12 13">
    <name type="scientific">Halothiobacillus diazotrophicus</name>
    <dbReference type="NCBI Taxonomy" id="1860122"/>
    <lineage>
        <taxon>Bacteria</taxon>
        <taxon>Pseudomonadati</taxon>
        <taxon>Pseudomonadota</taxon>
        <taxon>Gammaproteobacteria</taxon>
        <taxon>Chromatiales</taxon>
        <taxon>Halothiobacillaceae</taxon>
        <taxon>Halothiobacillus</taxon>
    </lineage>
</organism>
<dbReference type="Proteomes" id="UP000078596">
    <property type="component" value="Chromosome"/>
</dbReference>